<sequence length="258" mass="29289">MLNLNLEQLCVNFWCRCFLALIFQLSPVDLLLVGARQIIQRQWKINNKLQLCAEVDVDFMVHQLLKDYVQSQDSGRLPSNSTQEKAISEKLRECVKSVNTNAELVAQIEEQLCSTGSGSMSSSNASSTNGLSEMMETCTTAPSPAPMIDVEVTSTVAPPKKANRCHMCNKRVSLVVVVDYIVENIVMIKHTNVHLIIKQWNVKNFAKIIQSLSQIRFNESKMLKSQRFVHQKNNKTGPKFTKLILEFKKKFQMNPNLE</sequence>
<name>A0AC34RGA9_9BILA</name>
<reference evidence="2" key="1">
    <citation type="submission" date="2022-11" db="UniProtKB">
        <authorList>
            <consortium name="WormBaseParasite"/>
        </authorList>
    </citation>
    <scope>IDENTIFICATION</scope>
</reference>
<organism evidence="1 2">
    <name type="scientific">Panagrolaimus sp. JU765</name>
    <dbReference type="NCBI Taxonomy" id="591449"/>
    <lineage>
        <taxon>Eukaryota</taxon>
        <taxon>Metazoa</taxon>
        <taxon>Ecdysozoa</taxon>
        <taxon>Nematoda</taxon>
        <taxon>Chromadorea</taxon>
        <taxon>Rhabditida</taxon>
        <taxon>Tylenchina</taxon>
        <taxon>Panagrolaimomorpha</taxon>
        <taxon>Panagrolaimoidea</taxon>
        <taxon>Panagrolaimidae</taxon>
        <taxon>Panagrolaimus</taxon>
    </lineage>
</organism>
<proteinExistence type="predicted"/>
<protein>
    <submittedName>
        <fullName evidence="2">Uncharacterized protein</fullName>
    </submittedName>
</protein>
<dbReference type="WBParaSite" id="JU765_v2.g6677.t1">
    <property type="protein sequence ID" value="JU765_v2.g6677.t1"/>
    <property type="gene ID" value="JU765_v2.g6677"/>
</dbReference>
<accession>A0AC34RGA9</accession>
<dbReference type="Proteomes" id="UP000887576">
    <property type="component" value="Unplaced"/>
</dbReference>
<evidence type="ECO:0000313" key="1">
    <source>
        <dbReference type="Proteomes" id="UP000887576"/>
    </source>
</evidence>
<evidence type="ECO:0000313" key="2">
    <source>
        <dbReference type="WBParaSite" id="JU765_v2.g6677.t1"/>
    </source>
</evidence>